<dbReference type="InterPro" id="IPR001650">
    <property type="entry name" value="Helicase_C-like"/>
</dbReference>
<dbReference type="PROSITE" id="PS51643">
    <property type="entry name" value="HD_CAS3"/>
    <property type="match status" value="1"/>
</dbReference>
<evidence type="ECO:0000259" key="10">
    <source>
        <dbReference type="PROSITE" id="PS51192"/>
    </source>
</evidence>
<dbReference type="InterPro" id="IPR027417">
    <property type="entry name" value="P-loop_NTPase"/>
</dbReference>
<evidence type="ECO:0000313" key="13">
    <source>
        <dbReference type="EMBL" id="GAB0058317.1"/>
    </source>
</evidence>
<feature type="domain" description="HD Cas3-type" evidence="12">
    <location>
        <begin position="41"/>
        <end position="189"/>
    </location>
</feature>
<dbReference type="InterPro" id="IPR011545">
    <property type="entry name" value="DEAD/DEAH_box_helicase_dom"/>
</dbReference>
<dbReference type="PROSITE" id="PS51192">
    <property type="entry name" value="HELICASE_ATP_BIND_1"/>
    <property type="match status" value="1"/>
</dbReference>
<feature type="domain" description="Helicase ATP-binding" evidence="10">
    <location>
        <begin position="245"/>
        <end position="428"/>
    </location>
</feature>
<dbReference type="EMBL" id="BAAFGK010000004">
    <property type="protein sequence ID" value="GAB0058317.1"/>
    <property type="molecule type" value="Genomic_DNA"/>
</dbReference>
<dbReference type="InterPro" id="IPR006474">
    <property type="entry name" value="Helicase_Cas3_CRISPR-ass_core"/>
</dbReference>
<evidence type="ECO:0000256" key="4">
    <source>
        <dbReference type="ARBA" id="ARBA00022723"/>
    </source>
</evidence>
<dbReference type="InterPro" id="IPR054712">
    <property type="entry name" value="Cas3-like_dom"/>
</dbReference>
<dbReference type="CDD" id="cd17930">
    <property type="entry name" value="DEXHc_cas3"/>
    <property type="match status" value="1"/>
</dbReference>
<evidence type="ECO:0000256" key="3">
    <source>
        <dbReference type="ARBA" id="ARBA00022722"/>
    </source>
</evidence>
<evidence type="ECO:0000256" key="9">
    <source>
        <dbReference type="ARBA" id="ARBA00023118"/>
    </source>
</evidence>
<evidence type="ECO:0000259" key="12">
    <source>
        <dbReference type="PROSITE" id="PS51643"/>
    </source>
</evidence>
<keyword evidence="5" id="KW-0547">Nucleotide-binding</keyword>
<evidence type="ECO:0000313" key="14">
    <source>
        <dbReference type="Proteomes" id="UP001628193"/>
    </source>
</evidence>
<dbReference type="Gene3D" id="3.40.50.300">
    <property type="entry name" value="P-loop containing nucleotide triphosphate hydrolases"/>
    <property type="match status" value="2"/>
</dbReference>
<evidence type="ECO:0000256" key="1">
    <source>
        <dbReference type="ARBA" id="ARBA00006847"/>
    </source>
</evidence>
<evidence type="ECO:0000256" key="8">
    <source>
        <dbReference type="ARBA" id="ARBA00022840"/>
    </source>
</evidence>
<dbReference type="Proteomes" id="UP001628193">
    <property type="component" value="Unassembled WGS sequence"/>
</dbReference>
<accession>A0ABQ0CBQ3</accession>
<feature type="domain" description="Helicase C-terminal" evidence="11">
    <location>
        <begin position="452"/>
        <end position="605"/>
    </location>
</feature>
<evidence type="ECO:0008006" key="15">
    <source>
        <dbReference type="Google" id="ProtNLM"/>
    </source>
</evidence>
<name>A0ABQ0CBQ3_9PROT</name>
<dbReference type="PROSITE" id="PS51194">
    <property type="entry name" value="HELICASE_CTER"/>
    <property type="match status" value="1"/>
</dbReference>
<evidence type="ECO:0000259" key="11">
    <source>
        <dbReference type="PROSITE" id="PS51194"/>
    </source>
</evidence>
<dbReference type="NCBIfam" id="TIGR01596">
    <property type="entry name" value="cas3_HD"/>
    <property type="match status" value="1"/>
</dbReference>
<dbReference type="SUPFAM" id="SSF52540">
    <property type="entry name" value="P-loop containing nucleoside triphosphate hydrolases"/>
    <property type="match status" value="1"/>
</dbReference>
<keyword evidence="14" id="KW-1185">Reference proteome</keyword>
<evidence type="ECO:0000256" key="2">
    <source>
        <dbReference type="ARBA" id="ARBA00009046"/>
    </source>
</evidence>
<evidence type="ECO:0000256" key="6">
    <source>
        <dbReference type="ARBA" id="ARBA00022801"/>
    </source>
</evidence>
<proteinExistence type="inferred from homology"/>
<keyword evidence="6" id="KW-0378">Hydrolase</keyword>
<dbReference type="Pfam" id="PF00270">
    <property type="entry name" value="DEAD"/>
    <property type="match status" value="1"/>
</dbReference>
<keyword evidence="3" id="KW-0540">Nuclease</keyword>
<dbReference type="RefSeq" id="WP_420905993.1">
    <property type="nucleotide sequence ID" value="NZ_BAAFGK010000004.1"/>
</dbReference>
<keyword evidence="9" id="KW-0051">Antiviral defense</keyword>
<dbReference type="InterPro" id="IPR014001">
    <property type="entry name" value="Helicase_ATP-bd"/>
</dbReference>
<comment type="similarity">
    <text evidence="2">In the central section; belongs to the CRISPR-associated helicase Cas3 family.</text>
</comment>
<organism evidence="13 14">
    <name type="scientific">Candidatus Magnetaquiglobus chichijimensis</name>
    <dbReference type="NCBI Taxonomy" id="3141448"/>
    <lineage>
        <taxon>Bacteria</taxon>
        <taxon>Pseudomonadati</taxon>
        <taxon>Pseudomonadota</taxon>
        <taxon>Magnetococcia</taxon>
        <taxon>Magnetococcales</taxon>
        <taxon>Candidatus Magnetaquicoccaceae</taxon>
        <taxon>Candidatus Magnetaquiglobus</taxon>
    </lineage>
</organism>
<dbReference type="Gene3D" id="1.10.3210.30">
    <property type="match status" value="1"/>
</dbReference>
<comment type="caution">
    <text evidence="13">The sequence shown here is derived from an EMBL/GenBank/DDBJ whole genome shotgun (WGS) entry which is preliminary data.</text>
</comment>
<comment type="similarity">
    <text evidence="1">In the N-terminal section; belongs to the CRISPR-associated nuclease Cas3-HD family.</text>
</comment>
<dbReference type="Pfam" id="PF22590">
    <property type="entry name" value="Cas3-like_C_2"/>
    <property type="match status" value="1"/>
</dbReference>
<keyword evidence="8" id="KW-0067">ATP-binding</keyword>
<dbReference type="InterPro" id="IPR038257">
    <property type="entry name" value="CRISPR-assoc_Cas3_HD_sf"/>
</dbReference>
<dbReference type="InterPro" id="IPR006483">
    <property type="entry name" value="CRISPR-assoc_Cas3_HD"/>
</dbReference>
<protein>
    <recommendedName>
        <fullName evidence="15">CRISPR-associated helicase Cas3</fullName>
    </recommendedName>
</protein>
<keyword evidence="7" id="KW-0347">Helicase</keyword>
<evidence type="ECO:0000256" key="5">
    <source>
        <dbReference type="ARBA" id="ARBA00022741"/>
    </source>
</evidence>
<keyword evidence="4" id="KW-0479">Metal-binding</keyword>
<gene>
    <name evidence="13" type="ORF">SIID45300_02665</name>
</gene>
<dbReference type="SMART" id="SM00487">
    <property type="entry name" value="DEXDc"/>
    <property type="match status" value="1"/>
</dbReference>
<dbReference type="NCBIfam" id="TIGR01587">
    <property type="entry name" value="cas3_core"/>
    <property type="match status" value="1"/>
</dbReference>
<sequence>MEYYAHINSGSQKKESLYHGPDSHLAITARLSARFAQEMIPPQAAELIRLAVDGANLLGWWHDLGKGSRKFQDYLLSHLEDAHALEWKGKVDHSTAGAQHAAKTIPGFGTLLAFAIAGHHNGLPNWNGTGESVLKQRLQKAVEPWEEAIPTKLLLAPGFPRLISLPPDKFACAFFTRMLFSCLTDGDFLATEGFMNPDQSTAREKGFPGMASLAEHLDAHLSARFSAPHTPVQHHRAEILQACLQATGLEPGFFSLNVPTGGGKTLSALAFALHHAARHGLRRVICAIPFTSIIEQNAEVYREIFNPLGEGIILEHHANLDHDDLKVLSARLATENWDAPIIVTTNVQLFETLFAHRPSRCRKLHRIARSVIVLDEAQALPVSLLKPCLAALEELVQRYGCTVVLSTATQPALEQRANFPIGLTGVRPIIPDAQRLHAALKRVTVEMTGTLTLEELALQLAALERVLVIVNTRRHARELYETLARHTDASSCFHLSALMTPAHRLTVLSEIRDRLHDPWQSCRVVATQLVEAGVDVDFPVVYRAMAGLDALAQAAGRCNREGTLPQPGIIRLFTPAEPQFLPKNALGQAATTAREVLALPEHRAEGLSLAAIDHYFRLHYWQHGAETGQGWDVEGVMACFEFGNRKEPFLFQFREAAEKFRLIEESQEAVIIPWKDAKAQAVIDALRAMHHPHPGFLAHASRVLQRHVVTIYPRELEWLSRSNAIEILHERFRVLLNPEEHYSPKTGLTVNREGWCDPAKLIL</sequence>
<reference evidence="13 14" key="1">
    <citation type="submission" date="2024-09" db="EMBL/GenBank/DDBJ databases">
        <title>Draft genome sequence of Candidatus Magnetaquicoccaceae bacterium FCR-1.</title>
        <authorList>
            <person name="Shimoshige H."/>
            <person name="Shimamura S."/>
            <person name="Taoka A."/>
            <person name="Kobayashi H."/>
            <person name="Maekawa T."/>
        </authorList>
    </citation>
    <scope>NUCLEOTIDE SEQUENCE [LARGE SCALE GENOMIC DNA]</scope>
    <source>
        <strain evidence="13 14">FCR-1</strain>
    </source>
</reference>
<dbReference type="CDD" id="cd09641">
    <property type="entry name" value="Cas3''_I"/>
    <property type="match status" value="1"/>
</dbReference>
<dbReference type="PANTHER" id="PTHR24031">
    <property type="entry name" value="RNA HELICASE"/>
    <property type="match status" value="1"/>
</dbReference>
<evidence type="ECO:0000256" key="7">
    <source>
        <dbReference type="ARBA" id="ARBA00022806"/>
    </source>
</evidence>